<comment type="caution">
    <text evidence="1">The sequence shown here is derived from an EMBL/GenBank/DDBJ whole genome shotgun (WGS) entry which is preliminary data.</text>
</comment>
<proteinExistence type="predicted"/>
<reference evidence="1 2" key="1">
    <citation type="submission" date="2023-08" db="EMBL/GenBank/DDBJ databases">
        <title>Annotated Genome Sequence of Vanrija albida AlHP1.</title>
        <authorList>
            <person name="Herzog R."/>
        </authorList>
    </citation>
    <scope>NUCLEOTIDE SEQUENCE [LARGE SCALE GENOMIC DNA]</scope>
    <source>
        <strain evidence="1 2">AlHP1</strain>
    </source>
</reference>
<evidence type="ECO:0000313" key="2">
    <source>
        <dbReference type="Proteomes" id="UP001565368"/>
    </source>
</evidence>
<sequence>MVPGSGYYVVLSSFNQTNPPIPYGVSELFEVKETKEQDPTIPPGPYGRVSAGASRPILSTSLICLSGTVALWVLL</sequence>
<protein>
    <submittedName>
        <fullName evidence="1">Uncharacterized protein</fullName>
    </submittedName>
</protein>
<evidence type="ECO:0000313" key="1">
    <source>
        <dbReference type="EMBL" id="KAL1406583.1"/>
    </source>
</evidence>
<dbReference type="EMBL" id="JBBXJM010000006">
    <property type="protein sequence ID" value="KAL1406583.1"/>
    <property type="molecule type" value="Genomic_DNA"/>
</dbReference>
<dbReference type="GeneID" id="95989332"/>
<dbReference type="RefSeq" id="XP_069206527.1">
    <property type="nucleotide sequence ID" value="XM_069356686.1"/>
</dbReference>
<name>A0ABR3PVT9_9TREE</name>
<dbReference type="Proteomes" id="UP001565368">
    <property type="component" value="Unassembled WGS sequence"/>
</dbReference>
<keyword evidence="2" id="KW-1185">Reference proteome</keyword>
<organism evidence="1 2">
    <name type="scientific">Vanrija albida</name>
    <dbReference type="NCBI Taxonomy" id="181172"/>
    <lineage>
        <taxon>Eukaryota</taxon>
        <taxon>Fungi</taxon>
        <taxon>Dikarya</taxon>
        <taxon>Basidiomycota</taxon>
        <taxon>Agaricomycotina</taxon>
        <taxon>Tremellomycetes</taxon>
        <taxon>Trichosporonales</taxon>
        <taxon>Trichosporonaceae</taxon>
        <taxon>Vanrija</taxon>
    </lineage>
</organism>
<accession>A0ABR3PVT9</accession>
<gene>
    <name evidence="1" type="ORF">Q8F55_008289</name>
</gene>